<dbReference type="FunFam" id="3.30.200.20:FF:000048">
    <property type="entry name" value="Non-specific serine/threonine protein kinase"/>
    <property type="match status" value="1"/>
</dbReference>
<keyword evidence="7 13" id="KW-0547">Nucleotide-binding</keyword>
<dbReference type="PROSITE" id="PS00108">
    <property type="entry name" value="PROTEIN_KINASE_ST"/>
    <property type="match status" value="1"/>
</dbReference>
<sequence length="401" mass="44807">MVSSEIPSVTTTHTQRPKLFTGMILLPKGPPDVVLPENVEFDFNDVFGATAVQTPTEVSILTPGSPAPLAESNEEVYNDPVVITKRSHSLVGPTSLVSQSLPLSKLTLHESDSSLDLLECLSKEKKSGQGSLSDEELNDTTKENEAVGLDDFELLKLVGQGAFGKVYQVRRKCTSDIYAMKVMRKDKILEKNHAEYMKAERDILTKVDHPFVVQLRYSFQTKYRLYLVLDFVNGGHLFFQLYQQGLFREELGRIYTAEIVSAVAHLHANGIMHRDLKPENILLDAHGHAMLTDFGLAKEFDENTRSNSMCGTVEYMAPEIVQGRGHDKAADWWSVGILLFEMLTGKPPFFGGNRDKIQQNIVKEKMKLPTYLSSEVHSLLKGYCTKKLAGDLEVDRAAVTK</sequence>
<evidence type="ECO:0000256" key="14">
    <source>
        <dbReference type="RuleBase" id="RU000304"/>
    </source>
</evidence>
<dbReference type="Pfam" id="PF00069">
    <property type="entry name" value="Pkinase"/>
    <property type="match status" value="1"/>
</dbReference>
<dbReference type="InterPro" id="IPR000719">
    <property type="entry name" value="Prot_kinase_dom"/>
</dbReference>
<evidence type="ECO:0000256" key="1">
    <source>
        <dbReference type="ARBA" id="ARBA00001936"/>
    </source>
</evidence>
<keyword evidence="6" id="KW-0808">Transferase</keyword>
<dbReference type="InterPro" id="IPR017441">
    <property type="entry name" value="Protein_kinase_ATP_BS"/>
</dbReference>
<evidence type="ECO:0000256" key="11">
    <source>
        <dbReference type="ARBA" id="ARBA00048679"/>
    </source>
</evidence>
<comment type="similarity">
    <text evidence="2">Belongs to the protein kinase superfamily. CAMK Ser/Thr protein kinase family. SNF1 subfamily.</text>
</comment>
<evidence type="ECO:0000256" key="2">
    <source>
        <dbReference type="ARBA" id="ARBA00006234"/>
    </source>
</evidence>
<dbReference type="FunFam" id="1.10.510.10:FF:000571">
    <property type="entry name" value="Maternal embryonic leucine zipper kinase"/>
    <property type="match status" value="1"/>
</dbReference>
<dbReference type="PROSITE" id="PS00107">
    <property type="entry name" value="PROTEIN_KINASE_ATP"/>
    <property type="match status" value="1"/>
</dbReference>
<evidence type="ECO:0000256" key="3">
    <source>
        <dbReference type="ARBA" id="ARBA00012513"/>
    </source>
</evidence>
<dbReference type="PROSITE" id="PS50011">
    <property type="entry name" value="PROTEIN_KINASE_DOM"/>
    <property type="match status" value="1"/>
</dbReference>
<evidence type="ECO:0000256" key="7">
    <source>
        <dbReference type="ARBA" id="ARBA00022741"/>
    </source>
</evidence>
<evidence type="ECO:0000313" key="17">
    <source>
        <dbReference type="Proteomes" id="UP000324705"/>
    </source>
</evidence>
<dbReference type="GO" id="GO:0004674">
    <property type="term" value="F:protein serine/threonine kinase activity"/>
    <property type="evidence" value="ECO:0007669"/>
    <property type="project" value="UniProtKB-KW"/>
</dbReference>
<dbReference type="GO" id="GO:0005524">
    <property type="term" value="F:ATP binding"/>
    <property type="evidence" value="ECO:0007669"/>
    <property type="project" value="UniProtKB-UniRule"/>
</dbReference>
<evidence type="ECO:0000256" key="8">
    <source>
        <dbReference type="ARBA" id="ARBA00022777"/>
    </source>
</evidence>
<evidence type="ECO:0000256" key="5">
    <source>
        <dbReference type="ARBA" id="ARBA00022553"/>
    </source>
</evidence>
<reference evidence="16 17" key="1">
    <citation type="submission" date="2017-09" db="EMBL/GenBank/DDBJ databases">
        <authorList>
            <consortium name="International Durum Wheat Genome Sequencing Consortium (IDWGSC)"/>
            <person name="Milanesi L."/>
        </authorList>
    </citation>
    <scope>NUCLEOTIDE SEQUENCE [LARGE SCALE GENOMIC DNA]</scope>
    <source>
        <strain evidence="17">cv. Svevo</strain>
    </source>
</reference>
<dbReference type="CDD" id="cd05123">
    <property type="entry name" value="STKc_AGC"/>
    <property type="match status" value="1"/>
</dbReference>
<dbReference type="Gene3D" id="3.30.200.20">
    <property type="entry name" value="Phosphorylase Kinase, domain 1"/>
    <property type="match status" value="1"/>
</dbReference>
<comment type="catalytic activity">
    <reaction evidence="10">
        <text>L-threonyl-[protein] + ATP = O-phospho-L-threonyl-[protein] + ADP + H(+)</text>
        <dbReference type="Rhea" id="RHEA:46608"/>
        <dbReference type="Rhea" id="RHEA-COMP:11060"/>
        <dbReference type="Rhea" id="RHEA-COMP:11605"/>
        <dbReference type="ChEBI" id="CHEBI:15378"/>
        <dbReference type="ChEBI" id="CHEBI:30013"/>
        <dbReference type="ChEBI" id="CHEBI:30616"/>
        <dbReference type="ChEBI" id="CHEBI:61977"/>
        <dbReference type="ChEBI" id="CHEBI:456216"/>
        <dbReference type="EC" id="2.7.11.1"/>
    </reaction>
</comment>
<evidence type="ECO:0000256" key="6">
    <source>
        <dbReference type="ARBA" id="ARBA00022679"/>
    </source>
</evidence>
<comment type="catalytic activity">
    <reaction evidence="11">
        <text>L-seryl-[protein] + ATP = O-phospho-L-seryl-[protein] + ADP + H(+)</text>
        <dbReference type="Rhea" id="RHEA:17989"/>
        <dbReference type="Rhea" id="RHEA-COMP:9863"/>
        <dbReference type="Rhea" id="RHEA-COMP:11604"/>
        <dbReference type="ChEBI" id="CHEBI:15378"/>
        <dbReference type="ChEBI" id="CHEBI:29999"/>
        <dbReference type="ChEBI" id="CHEBI:30616"/>
        <dbReference type="ChEBI" id="CHEBI:83421"/>
        <dbReference type="ChEBI" id="CHEBI:456216"/>
        <dbReference type="EC" id="2.7.11.1"/>
    </reaction>
</comment>
<evidence type="ECO:0000256" key="4">
    <source>
        <dbReference type="ARBA" id="ARBA00022527"/>
    </source>
</evidence>
<dbReference type="Proteomes" id="UP000324705">
    <property type="component" value="Chromosome 4A"/>
</dbReference>
<evidence type="ECO:0000313" key="16">
    <source>
        <dbReference type="EMBL" id="VAH90679.1"/>
    </source>
</evidence>
<dbReference type="AlphaFoldDB" id="A0A9R0VX02"/>
<keyword evidence="4 14" id="KW-0723">Serine/threonine-protein kinase</keyword>
<organism evidence="16 17">
    <name type="scientific">Triticum turgidum subsp. durum</name>
    <name type="common">Durum wheat</name>
    <name type="synonym">Triticum durum</name>
    <dbReference type="NCBI Taxonomy" id="4567"/>
    <lineage>
        <taxon>Eukaryota</taxon>
        <taxon>Viridiplantae</taxon>
        <taxon>Streptophyta</taxon>
        <taxon>Embryophyta</taxon>
        <taxon>Tracheophyta</taxon>
        <taxon>Spermatophyta</taxon>
        <taxon>Magnoliopsida</taxon>
        <taxon>Liliopsida</taxon>
        <taxon>Poales</taxon>
        <taxon>Poaceae</taxon>
        <taxon>BOP clade</taxon>
        <taxon>Pooideae</taxon>
        <taxon>Triticodae</taxon>
        <taxon>Triticeae</taxon>
        <taxon>Triticinae</taxon>
        <taxon>Triticum</taxon>
    </lineage>
</organism>
<evidence type="ECO:0000256" key="9">
    <source>
        <dbReference type="ARBA" id="ARBA00022840"/>
    </source>
</evidence>
<gene>
    <name evidence="16" type="ORF">TRITD_4Av1G069840</name>
</gene>
<protein>
    <recommendedName>
        <fullName evidence="3">non-specific serine/threonine protein kinase</fullName>
        <ecNumber evidence="3">2.7.11.1</ecNumber>
    </recommendedName>
</protein>
<dbReference type="SUPFAM" id="SSF56112">
    <property type="entry name" value="Protein kinase-like (PK-like)"/>
    <property type="match status" value="1"/>
</dbReference>
<evidence type="ECO:0000256" key="13">
    <source>
        <dbReference type="PROSITE-ProRule" id="PRU10141"/>
    </source>
</evidence>
<dbReference type="Gramene" id="TRITD4Av1G069840.6">
    <property type="protein sequence ID" value="TRITD4Av1G069840.6"/>
    <property type="gene ID" value="TRITD4Av1G069840"/>
</dbReference>
<dbReference type="InterPro" id="IPR011009">
    <property type="entry name" value="Kinase-like_dom_sf"/>
</dbReference>
<name>A0A9R0VX02_TRITD</name>
<comment type="cofactor">
    <cofactor evidence="1">
        <name>Mn(2+)</name>
        <dbReference type="ChEBI" id="CHEBI:29035"/>
    </cofactor>
</comment>
<feature type="binding site" evidence="13">
    <location>
        <position position="181"/>
    </location>
    <ligand>
        <name>ATP</name>
        <dbReference type="ChEBI" id="CHEBI:30616"/>
    </ligand>
</feature>
<dbReference type="EC" id="2.7.11.1" evidence="3"/>
<dbReference type="SMART" id="SM00220">
    <property type="entry name" value="S_TKc"/>
    <property type="match status" value="1"/>
</dbReference>
<evidence type="ECO:0000256" key="12">
    <source>
        <dbReference type="ARBA" id="ARBA00058225"/>
    </source>
</evidence>
<keyword evidence="5" id="KW-0597">Phosphoprotein</keyword>
<dbReference type="InterPro" id="IPR008271">
    <property type="entry name" value="Ser/Thr_kinase_AS"/>
</dbReference>
<dbReference type="InterPro" id="IPR045270">
    <property type="entry name" value="STKc_AGC"/>
</dbReference>
<keyword evidence="8" id="KW-0418">Kinase</keyword>
<dbReference type="Gene3D" id="1.10.510.10">
    <property type="entry name" value="Transferase(Phosphotransferase) domain 1"/>
    <property type="match status" value="1"/>
</dbReference>
<dbReference type="PANTHER" id="PTHR24351">
    <property type="entry name" value="RIBOSOMAL PROTEIN S6 KINASE"/>
    <property type="match status" value="1"/>
</dbReference>
<evidence type="ECO:0000259" key="15">
    <source>
        <dbReference type="PROSITE" id="PS50011"/>
    </source>
</evidence>
<comment type="function">
    <text evidence="12">CIPK serine-threonine protein kinases interact with CBL proteins. Binding of a CBL protein to the regulatory NAF domain of CIPK protein lead to the activation of the kinase in a calcium-dependent manner.</text>
</comment>
<accession>A0A9R0VX02</accession>
<dbReference type="EMBL" id="LT934117">
    <property type="protein sequence ID" value="VAH90679.1"/>
    <property type="molecule type" value="Genomic_DNA"/>
</dbReference>
<feature type="domain" description="Protein kinase" evidence="15">
    <location>
        <begin position="152"/>
        <end position="401"/>
    </location>
</feature>
<keyword evidence="9 13" id="KW-0067">ATP-binding</keyword>
<evidence type="ECO:0000256" key="10">
    <source>
        <dbReference type="ARBA" id="ARBA00047899"/>
    </source>
</evidence>
<keyword evidence="17" id="KW-1185">Reference proteome</keyword>
<proteinExistence type="inferred from homology"/>